<keyword evidence="2" id="KW-1185">Reference proteome</keyword>
<dbReference type="AlphaFoldDB" id="A0A3N1DAH1"/>
<proteinExistence type="predicted"/>
<organism evidence="1 2">
    <name type="scientific">Actinocorallia herbida</name>
    <dbReference type="NCBI Taxonomy" id="58109"/>
    <lineage>
        <taxon>Bacteria</taxon>
        <taxon>Bacillati</taxon>
        <taxon>Actinomycetota</taxon>
        <taxon>Actinomycetes</taxon>
        <taxon>Streptosporangiales</taxon>
        <taxon>Thermomonosporaceae</taxon>
        <taxon>Actinocorallia</taxon>
    </lineage>
</organism>
<dbReference type="RefSeq" id="WP_123669470.1">
    <property type="nucleotide sequence ID" value="NZ_RJKE01000001.1"/>
</dbReference>
<evidence type="ECO:0008006" key="3">
    <source>
        <dbReference type="Google" id="ProtNLM"/>
    </source>
</evidence>
<comment type="caution">
    <text evidence="1">The sequence shown here is derived from an EMBL/GenBank/DDBJ whole genome shotgun (WGS) entry which is preliminary data.</text>
</comment>
<dbReference type="OrthoDB" id="5192809at2"/>
<evidence type="ECO:0000313" key="2">
    <source>
        <dbReference type="Proteomes" id="UP000272400"/>
    </source>
</evidence>
<dbReference type="Proteomes" id="UP000272400">
    <property type="component" value="Unassembled WGS sequence"/>
</dbReference>
<gene>
    <name evidence="1" type="ORF">EDD29_8263</name>
</gene>
<dbReference type="InterPro" id="IPR029058">
    <property type="entry name" value="AB_hydrolase_fold"/>
</dbReference>
<accession>A0A3N1DAH1</accession>
<dbReference type="EMBL" id="RJKE01000001">
    <property type="protein sequence ID" value="ROO90532.1"/>
    <property type="molecule type" value="Genomic_DNA"/>
</dbReference>
<sequence>MTPGTLVLLGAPLPGGLADELRTQGLHVVVPQPTDDPATGARYIAGSSLAIAAAAPEAPLVLVGHGCAGPLLPSLAGAQKAAHRLVGGYVFLDADLPAHGGDWPDAPCAFLATSPDDVRLKAARARAWETAHTAPENLSETLSKLIAQL</sequence>
<reference evidence="1 2" key="1">
    <citation type="submission" date="2018-11" db="EMBL/GenBank/DDBJ databases">
        <title>Sequencing the genomes of 1000 actinobacteria strains.</title>
        <authorList>
            <person name="Klenk H.-P."/>
        </authorList>
    </citation>
    <scope>NUCLEOTIDE SEQUENCE [LARGE SCALE GENOMIC DNA]</scope>
    <source>
        <strain evidence="1 2">DSM 44254</strain>
    </source>
</reference>
<name>A0A3N1DAH1_9ACTN</name>
<dbReference type="SUPFAM" id="SSF53474">
    <property type="entry name" value="alpha/beta-Hydrolases"/>
    <property type="match status" value="1"/>
</dbReference>
<evidence type="ECO:0000313" key="1">
    <source>
        <dbReference type="EMBL" id="ROO90532.1"/>
    </source>
</evidence>
<protein>
    <recommendedName>
        <fullName evidence="3">Alpha/beta hydrolase family protein</fullName>
    </recommendedName>
</protein>